<dbReference type="InterPro" id="IPR009057">
    <property type="entry name" value="Homeodomain-like_sf"/>
</dbReference>
<feature type="compositionally biased region" description="Low complexity" evidence="2">
    <location>
        <begin position="43"/>
        <end position="54"/>
    </location>
</feature>
<dbReference type="GO" id="GO:0003677">
    <property type="term" value="F:DNA binding"/>
    <property type="evidence" value="ECO:0007669"/>
    <property type="project" value="UniProtKB-KW"/>
</dbReference>
<proteinExistence type="predicted"/>
<dbReference type="Gene3D" id="1.10.10.60">
    <property type="entry name" value="Homeodomain-like"/>
    <property type="match status" value="1"/>
</dbReference>
<dbReference type="Pfam" id="PF03184">
    <property type="entry name" value="DDE_1"/>
    <property type="match status" value="1"/>
</dbReference>
<dbReference type="PANTHER" id="PTHR19303:SF73">
    <property type="entry name" value="PROTEIN PDC2"/>
    <property type="match status" value="1"/>
</dbReference>
<evidence type="ECO:0000256" key="1">
    <source>
        <dbReference type="ARBA" id="ARBA00023125"/>
    </source>
</evidence>
<evidence type="ECO:0000313" key="5">
    <source>
        <dbReference type="Proteomes" id="UP001165083"/>
    </source>
</evidence>
<evidence type="ECO:0000259" key="3">
    <source>
        <dbReference type="PROSITE" id="PS51253"/>
    </source>
</evidence>
<name>A0A9W6TPL8_9STRA</name>
<dbReference type="GO" id="GO:0005634">
    <property type="term" value="C:nucleus"/>
    <property type="evidence" value="ECO:0007669"/>
    <property type="project" value="TreeGrafter"/>
</dbReference>
<dbReference type="InterPro" id="IPR004875">
    <property type="entry name" value="DDE_SF_endonuclease_dom"/>
</dbReference>
<organism evidence="4 5">
    <name type="scientific">Phytophthora lilii</name>
    <dbReference type="NCBI Taxonomy" id="2077276"/>
    <lineage>
        <taxon>Eukaryota</taxon>
        <taxon>Sar</taxon>
        <taxon>Stramenopiles</taxon>
        <taxon>Oomycota</taxon>
        <taxon>Peronosporomycetes</taxon>
        <taxon>Peronosporales</taxon>
        <taxon>Peronosporaceae</taxon>
        <taxon>Phytophthora</taxon>
    </lineage>
</organism>
<dbReference type="PANTHER" id="PTHR19303">
    <property type="entry name" value="TRANSPOSON"/>
    <property type="match status" value="1"/>
</dbReference>
<dbReference type="AlphaFoldDB" id="A0A9W6TPL8"/>
<accession>A0A9W6TPL8</accession>
<keyword evidence="1" id="KW-0238">DNA-binding</keyword>
<sequence>MPQSKRQRVTSLATEPPAPTPALHAPSSNANSIGRIRPTLPETSAASSASSTASRRPHLTPNEKLKVLDWHHANGRNQKATATHFRALPQYEKLSQGTVSRWLAAEAKIRQEANGSKSVTSDKTREKSLKHPLLEKCLTLWLEQLSAAQRARLSGREIKTTARQIYDELGVPESDRLELSNGWLGRFQTRHGLKLHRLHVEDKVDYDAAALEAEQKKLQDSVELFLAGTDTEDNNVGSDVKQRRALDDVWTLEMTTIFLDCSPTKVANDTTKDIEPIRISVGLAVNATGSERLEPIFVGCDSAYVQGFKYYYNNQVACLTPSVLCAWLRDWNKRLLEANRHVLLLVGKCGGKLTDEPDFSNIKLRFLSPLHVDHIQPCSAGLTKAFHAQYRKLLVHRGLNRLQNTQAGHITDGGALFQVRCADVMDLAKSAWELVGAVPKLATSCWQKAQILPAQEKSTFIEADEHISIAIKEEIVALEQALQVLSLEARSRNISLVCLSADEFVRLGLDEAQGNDLSVKEIVHLVTSHDQEHGNISPPSNQSADHEITVSEHRPATQESSTASADASPPPSCISLSPDIVLHAQLTLERYWAENHITLSPAVIQVLQQTRARLQQQASP</sequence>
<dbReference type="InterPro" id="IPR050863">
    <property type="entry name" value="CenT-Element_Derived"/>
</dbReference>
<dbReference type="SMART" id="SM00674">
    <property type="entry name" value="CENPB"/>
    <property type="match status" value="1"/>
</dbReference>
<reference evidence="4" key="1">
    <citation type="submission" date="2023-04" db="EMBL/GenBank/DDBJ databases">
        <title>Phytophthora lilii NBRC 32176.</title>
        <authorList>
            <person name="Ichikawa N."/>
            <person name="Sato H."/>
            <person name="Tonouchi N."/>
        </authorList>
    </citation>
    <scope>NUCLEOTIDE SEQUENCE</scope>
    <source>
        <strain evidence="4">NBRC 32176</strain>
    </source>
</reference>
<comment type="caution">
    <text evidence="4">The sequence shown here is derived from an EMBL/GenBank/DDBJ whole genome shotgun (WGS) entry which is preliminary data.</text>
</comment>
<keyword evidence="5" id="KW-1185">Reference proteome</keyword>
<dbReference type="SUPFAM" id="SSF46689">
    <property type="entry name" value="Homeodomain-like"/>
    <property type="match status" value="1"/>
</dbReference>
<feature type="compositionally biased region" description="Basic and acidic residues" evidence="2">
    <location>
        <begin position="544"/>
        <end position="556"/>
    </location>
</feature>
<dbReference type="InterPro" id="IPR006600">
    <property type="entry name" value="HTH_CenpB_DNA-bd_dom"/>
</dbReference>
<dbReference type="EMBL" id="BSXW01000276">
    <property type="protein sequence ID" value="GMF17240.1"/>
    <property type="molecule type" value="Genomic_DNA"/>
</dbReference>
<feature type="region of interest" description="Disordered" evidence="2">
    <location>
        <begin position="1"/>
        <end position="62"/>
    </location>
</feature>
<feature type="region of interest" description="Disordered" evidence="2">
    <location>
        <begin position="530"/>
        <end position="571"/>
    </location>
</feature>
<evidence type="ECO:0000256" key="2">
    <source>
        <dbReference type="SAM" id="MobiDB-lite"/>
    </source>
</evidence>
<dbReference type="OrthoDB" id="167842at2759"/>
<feature type="compositionally biased region" description="Low complexity" evidence="2">
    <location>
        <begin position="10"/>
        <end position="28"/>
    </location>
</feature>
<dbReference type="Proteomes" id="UP001165083">
    <property type="component" value="Unassembled WGS sequence"/>
</dbReference>
<feature type="domain" description="HTH CENPB-type" evidence="3">
    <location>
        <begin position="122"/>
        <end position="197"/>
    </location>
</feature>
<dbReference type="PROSITE" id="PS51253">
    <property type="entry name" value="HTH_CENPB"/>
    <property type="match status" value="1"/>
</dbReference>
<evidence type="ECO:0000313" key="4">
    <source>
        <dbReference type="EMBL" id="GMF17240.1"/>
    </source>
</evidence>
<dbReference type="Pfam" id="PF03221">
    <property type="entry name" value="HTH_Tnp_Tc5"/>
    <property type="match status" value="1"/>
</dbReference>
<protein>
    <submittedName>
        <fullName evidence="4">Unnamed protein product</fullName>
    </submittedName>
</protein>
<gene>
    <name evidence="4" type="ORF">Plil01_000627500</name>
</gene>